<feature type="compositionally biased region" description="Basic and acidic residues" evidence="1">
    <location>
        <begin position="208"/>
        <end position="225"/>
    </location>
</feature>
<dbReference type="AlphaFoldDB" id="A0A4S2KPS2"/>
<organism evidence="3 4">
    <name type="scientific">Temnothorax longispinosus</name>
    <dbReference type="NCBI Taxonomy" id="300112"/>
    <lineage>
        <taxon>Eukaryota</taxon>
        <taxon>Metazoa</taxon>
        <taxon>Ecdysozoa</taxon>
        <taxon>Arthropoda</taxon>
        <taxon>Hexapoda</taxon>
        <taxon>Insecta</taxon>
        <taxon>Pterygota</taxon>
        <taxon>Neoptera</taxon>
        <taxon>Endopterygota</taxon>
        <taxon>Hymenoptera</taxon>
        <taxon>Apocrita</taxon>
        <taxon>Aculeata</taxon>
        <taxon>Formicoidea</taxon>
        <taxon>Formicidae</taxon>
        <taxon>Myrmicinae</taxon>
        <taxon>Temnothorax</taxon>
    </lineage>
</organism>
<dbReference type="Pfam" id="PF00538">
    <property type="entry name" value="Linker_histone"/>
    <property type="match status" value="1"/>
</dbReference>
<feature type="region of interest" description="Disordered" evidence="1">
    <location>
        <begin position="97"/>
        <end position="246"/>
    </location>
</feature>
<comment type="caution">
    <text evidence="3">The sequence shown here is derived from an EMBL/GenBank/DDBJ whole genome shotgun (WGS) entry which is preliminary data.</text>
</comment>
<feature type="compositionally biased region" description="Basic residues" evidence="1">
    <location>
        <begin position="132"/>
        <end position="192"/>
    </location>
</feature>
<dbReference type="PROSITE" id="PS51504">
    <property type="entry name" value="H15"/>
    <property type="match status" value="1"/>
</dbReference>
<keyword evidence="4" id="KW-1185">Reference proteome</keyword>
<evidence type="ECO:0000313" key="4">
    <source>
        <dbReference type="Proteomes" id="UP000310200"/>
    </source>
</evidence>
<dbReference type="InterPro" id="IPR036390">
    <property type="entry name" value="WH_DNA-bd_sf"/>
</dbReference>
<dbReference type="InterPro" id="IPR036388">
    <property type="entry name" value="WH-like_DNA-bd_sf"/>
</dbReference>
<feature type="compositionally biased region" description="Basic and acidic residues" evidence="1">
    <location>
        <begin position="118"/>
        <end position="131"/>
    </location>
</feature>
<dbReference type="InterPro" id="IPR005818">
    <property type="entry name" value="Histone_H1/H5_H15"/>
</dbReference>
<evidence type="ECO:0000259" key="2">
    <source>
        <dbReference type="PROSITE" id="PS51504"/>
    </source>
</evidence>
<dbReference type="SUPFAM" id="SSF46785">
    <property type="entry name" value="Winged helix' DNA-binding domain"/>
    <property type="match status" value="1"/>
</dbReference>
<dbReference type="EMBL" id="QBLH01001455">
    <property type="protein sequence ID" value="TGZ51822.1"/>
    <property type="molecule type" value="Genomic_DNA"/>
</dbReference>
<dbReference type="GO" id="GO:0003677">
    <property type="term" value="F:DNA binding"/>
    <property type="evidence" value="ECO:0007669"/>
    <property type="project" value="InterPro"/>
</dbReference>
<proteinExistence type="predicted"/>
<feature type="compositionally biased region" description="Basic residues" evidence="1">
    <location>
        <begin position="104"/>
        <end position="117"/>
    </location>
</feature>
<dbReference type="GO" id="GO:0000786">
    <property type="term" value="C:nucleosome"/>
    <property type="evidence" value="ECO:0007669"/>
    <property type="project" value="InterPro"/>
</dbReference>
<feature type="domain" description="H15" evidence="2">
    <location>
        <begin position="5"/>
        <end position="75"/>
    </location>
</feature>
<accession>A0A4S2KPS2</accession>
<dbReference type="Gene3D" id="1.10.10.10">
    <property type="entry name" value="Winged helix-like DNA-binding domain superfamily/Winged helix DNA-binding domain"/>
    <property type="match status" value="1"/>
</dbReference>
<dbReference type="GO" id="GO:0006334">
    <property type="term" value="P:nucleosome assembly"/>
    <property type="evidence" value="ECO:0007669"/>
    <property type="project" value="InterPro"/>
</dbReference>
<sequence>MPGRRTPKVEALVVNAIRRLQDVQGSTSREISNYISQEYNVPSEETRRQVQLALRRGLSYGILKRSKGGYYSCNRDHLGQLSLGNGTGDGVMEPCPAQPWRFGIQKKRRAKRARQRRAREAREKRAREKREKERRRRERSRKYRRTSRARRRGRRPSRRRRRRPSRRRSRRRRRRVGRSRGRSRGRSQGRPRTRADLGEIEMEAMFPEPKRNDADRKDENPHKSETSISEYSDERHSQNSPQNSQS</sequence>
<name>A0A4S2KPS2_9HYME</name>
<reference evidence="3 4" key="1">
    <citation type="journal article" date="2019" name="Philos. Trans. R. Soc. Lond., B, Biol. Sci.">
        <title>Ant behaviour and brain gene expression of defending hosts depend on the ecological success of the intruding social parasite.</title>
        <authorList>
            <person name="Kaur R."/>
            <person name="Stoldt M."/>
            <person name="Jongepier E."/>
            <person name="Feldmeyer B."/>
            <person name="Menzel F."/>
            <person name="Bornberg-Bauer E."/>
            <person name="Foitzik S."/>
        </authorList>
    </citation>
    <scope>NUCLEOTIDE SEQUENCE [LARGE SCALE GENOMIC DNA]</scope>
    <source>
        <tissue evidence="3">Whole body</tissue>
    </source>
</reference>
<dbReference type="SMART" id="SM00526">
    <property type="entry name" value="H15"/>
    <property type="match status" value="1"/>
</dbReference>
<gene>
    <name evidence="3" type="ORF">DBV15_08591</name>
</gene>
<protein>
    <recommendedName>
        <fullName evidence="2">H15 domain-containing protein</fullName>
    </recommendedName>
</protein>
<evidence type="ECO:0000256" key="1">
    <source>
        <dbReference type="SAM" id="MobiDB-lite"/>
    </source>
</evidence>
<evidence type="ECO:0000313" key="3">
    <source>
        <dbReference type="EMBL" id="TGZ51822.1"/>
    </source>
</evidence>
<dbReference type="Proteomes" id="UP000310200">
    <property type="component" value="Unassembled WGS sequence"/>
</dbReference>